<feature type="region of interest" description="Disordered" evidence="1">
    <location>
        <begin position="60"/>
        <end position="80"/>
    </location>
</feature>
<dbReference type="AlphaFoldDB" id="A0A7V8UB36"/>
<organism evidence="2 3">
    <name type="scientific">Pseudomonas brassicacearum subsp. neoaurantiaca</name>
    <dbReference type="NCBI Taxonomy" id="494916"/>
    <lineage>
        <taxon>Bacteria</taxon>
        <taxon>Pseudomonadati</taxon>
        <taxon>Pseudomonadota</taxon>
        <taxon>Gammaproteobacteria</taxon>
        <taxon>Pseudomonadales</taxon>
        <taxon>Pseudomonadaceae</taxon>
        <taxon>Pseudomonas</taxon>
    </lineage>
</organism>
<protein>
    <submittedName>
        <fullName evidence="2">Uncharacterized protein</fullName>
    </submittedName>
</protein>
<comment type="caution">
    <text evidence="2">The sequence shown here is derived from an EMBL/GenBank/DDBJ whole genome shotgun (WGS) entry which is preliminary data.</text>
</comment>
<reference evidence="2 3" key="1">
    <citation type="submission" date="2019-06" db="EMBL/GenBank/DDBJ databases">
        <title>Analysis of the biodiversity of Brassica napus bacterial endophytes for the selection of potential efficient biofertilizers for rapeseed crops.</title>
        <authorList>
            <person name="Jimenez-Gomez A."/>
            <person name="Saati-Santamaria Z."/>
            <person name="Menendez E."/>
            <person name="Rivas R."/>
            <person name="Mateos P.F."/>
            <person name="Velazquez E."/>
            <person name="Garcia-Fraile P."/>
        </authorList>
    </citation>
    <scope>NUCLEOTIDE SEQUENCE [LARGE SCALE GENOMIC DNA]</scope>
    <source>
        <strain evidence="2 3">CDVBN10</strain>
    </source>
</reference>
<evidence type="ECO:0000313" key="3">
    <source>
        <dbReference type="Proteomes" id="UP000572407"/>
    </source>
</evidence>
<accession>A0A7V8UB36</accession>
<evidence type="ECO:0000313" key="2">
    <source>
        <dbReference type="EMBL" id="MBA1376524.1"/>
    </source>
</evidence>
<sequence>MFVTPLKRNGFRATAFCRFTLLFLFRARRTPVSSVGASLLAMTECQSTSILDVRSHSRAGSLPQVRRQSGKLISGSTQGA</sequence>
<evidence type="ECO:0000256" key="1">
    <source>
        <dbReference type="SAM" id="MobiDB-lite"/>
    </source>
</evidence>
<name>A0A7V8UB36_9PSED</name>
<dbReference type="Proteomes" id="UP000572407">
    <property type="component" value="Unassembled WGS sequence"/>
</dbReference>
<proteinExistence type="predicted"/>
<gene>
    <name evidence="2" type="ORF">FHK92_01575</name>
</gene>
<dbReference type="EMBL" id="VDLV01000002">
    <property type="protein sequence ID" value="MBA1376524.1"/>
    <property type="molecule type" value="Genomic_DNA"/>
</dbReference>